<evidence type="ECO:0000256" key="3">
    <source>
        <dbReference type="ARBA" id="ARBA00023002"/>
    </source>
</evidence>
<evidence type="ECO:0000256" key="4">
    <source>
        <dbReference type="ARBA" id="ARBA00048488"/>
    </source>
</evidence>
<keyword evidence="3 5" id="KW-0560">Oxidoreductase</keyword>
<gene>
    <name evidence="8" type="primary">msrB</name>
    <name evidence="8" type="ORF">SPIL2461_LOCUS872</name>
</gene>
<dbReference type="AlphaFoldDB" id="A0A812ITV7"/>
<keyword evidence="9" id="KW-1185">Reference proteome</keyword>
<organism evidence="8 9">
    <name type="scientific">Symbiodinium pilosum</name>
    <name type="common">Dinoflagellate</name>
    <dbReference type="NCBI Taxonomy" id="2952"/>
    <lineage>
        <taxon>Eukaryota</taxon>
        <taxon>Sar</taxon>
        <taxon>Alveolata</taxon>
        <taxon>Dinophyceae</taxon>
        <taxon>Suessiales</taxon>
        <taxon>Symbiodiniaceae</taxon>
        <taxon>Symbiodinium</taxon>
    </lineage>
</organism>
<dbReference type="OrthoDB" id="44061at2759"/>
<comment type="cofactor">
    <cofactor evidence="5">
        <name>Zn(2+)</name>
        <dbReference type="ChEBI" id="CHEBI:29105"/>
    </cofactor>
    <text evidence="5">Binds 1 zinc ion per subunit.</text>
</comment>
<dbReference type="GO" id="GO:0006979">
    <property type="term" value="P:response to oxidative stress"/>
    <property type="evidence" value="ECO:0007669"/>
    <property type="project" value="InterPro"/>
</dbReference>
<dbReference type="PROSITE" id="PS51790">
    <property type="entry name" value="MSRB"/>
    <property type="match status" value="1"/>
</dbReference>
<dbReference type="GO" id="GO:0033743">
    <property type="term" value="F:peptide-methionine (R)-S-oxide reductase activity"/>
    <property type="evidence" value="ECO:0007669"/>
    <property type="project" value="UniProtKB-EC"/>
</dbReference>
<comment type="caution">
    <text evidence="8">The sequence shown here is derived from an EMBL/GenBank/DDBJ whole genome shotgun (WGS) entry which is preliminary data.</text>
</comment>
<dbReference type="InterPro" id="IPR002579">
    <property type="entry name" value="Met_Sox_Rdtase_MsrB_dom"/>
</dbReference>
<dbReference type="GO" id="GO:0030091">
    <property type="term" value="P:protein repair"/>
    <property type="evidence" value="ECO:0007669"/>
    <property type="project" value="InterPro"/>
</dbReference>
<proteinExistence type="inferred from homology"/>
<dbReference type="GO" id="GO:0005737">
    <property type="term" value="C:cytoplasm"/>
    <property type="evidence" value="ECO:0007669"/>
    <property type="project" value="TreeGrafter"/>
</dbReference>
<dbReference type="Gene3D" id="2.170.150.20">
    <property type="entry name" value="Peptide methionine sulfoxide reductase"/>
    <property type="match status" value="1"/>
</dbReference>
<evidence type="ECO:0000256" key="5">
    <source>
        <dbReference type="RuleBase" id="RU365044"/>
    </source>
</evidence>
<evidence type="ECO:0000256" key="1">
    <source>
        <dbReference type="ARBA" id="ARBA00007174"/>
    </source>
</evidence>
<dbReference type="EC" id="1.8.4.12" evidence="2 5"/>
<dbReference type="InterPro" id="IPR028427">
    <property type="entry name" value="Met_Sox_Rdtase_MsrB"/>
</dbReference>
<feature type="region of interest" description="Disordered" evidence="6">
    <location>
        <begin position="1"/>
        <end position="102"/>
    </location>
</feature>
<dbReference type="NCBIfam" id="TIGR00357">
    <property type="entry name" value="peptide-methionine (R)-S-oxide reductase MsrB"/>
    <property type="match status" value="1"/>
</dbReference>
<keyword evidence="5" id="KW-0862">Zinc</keyword>
<evidence type="ECO:0000256" key="6">
    <source>
        <dbReference type="SAM" id="MobiDB-lite"/>
    </source>
</evidence>
<dbReference type="PANTHER" id="PTHR10173:SF52">
    <property type="entry name" value="METHIONINE-R-SULFOXIDE REDUCTASE B1"/>
    <property type="match status" value="1"/>
</dbReference>
<evidence type="ECO:0000256" key="2">
    <source>
        <dbReference type="ARBA" id="ARBA00012499"/>
    </source>
</evidence>
<dbReference type="SUPFAM" id="SSF51316">
    <property type="entry name" value="Mss4-like"/>
    <property type="match status" value="1"/>
</dbReference>
<keyword evidence="5" id="KW-0479">Metal-binding</keyword>
<dbReference type="Proteomes" id="UP000649617">
    <property type="component" value="Unassembled WGS sequence"/>
</dbReference>
<protein>
    <recommendedName>
        <fullName evidence="2 5">Peptide-methionine (R)-S-oxide reductase</fullName>
        <ecNumber evidence="2 5">1.8.4.12</ecNumber>
    </recommendedName>
</protein>
<dbReference type="Pfam" id="PF01641">
    <property type="entry name" value="SelR"/>
    <property type="match status" value="1"/>
</dbReference>
<comment type="catalytic activity">
    <reaction evidence="4 5">
        <text>L-methionyl-[protein] + [thioredoxin]-disulfide + H2O = L-methionyl-(R)-S-oxide-[protein] + [thioredoxin]-dithiol</text>
        <dbReference type="Rhea" id="RHEA:24164"/>
        <dbReference type="Rhea" id="RHEA-COMP:10698"/>
        <dbReference type="Rhea" id="RHEA-COMP:10700"/>
        <dbReference type="Rhea" id="RHEA-COMP:12313"/>
        <dbReference type="Rhea" id="RHEA-COMP:12314"/>
        <dbReference type="ChEBI" id="CHEBI:15377"/>
        <dbReference type="ChEBI" id="CHEBI:16044"/>
        <dbReference type="ChEBI" id="CHEBI:29950"/>
        <dbReference type="ChEBI" id="CHEBI:45764"/>
        <dbReference type="ChEBI" id="CHEBI:50058"/>
        <dbReference type="EC" id="1.8.4.12"/>
    </reaction>
</comment>
<dbReference type="InterPro" id="IPR011057">
    <property type="entry name" value="Mss4-like_sf"/>
</dbReference>
<reference evidence="8" key="1">
    <citation type="submission" date="2021-02" db="EMBL/GenBank/DDBJ databases">
        <authorList>
            <person name="Dougan E. K."/>
            <person name="Rhodes N."/>
            <person name="Thang M."/>
            <person name="Chan C."/>
        </authorList>
    </citation>
    <scope>NUCLEOTIDE SEQUENCE</scope>
</reference>
<evidence type="ECO:0000313" key="8">
    <source>
        <dbReference type="EMBL" id="CAE7174802.1"/>
    </source>
</evidence>
<feature type="compositionally biased region" description="Basic and acidic residues" evidence="6">
    <location>
        <begin position="1"/>
        <end position="57"/>
    </location>
</feature>
<accession>A0A812ITV7</accession>
<evidence type="ECO:0000313" key="9">
    <source>
        <dbReference type="Proteomes" id="UP000649617"/>
    </source>
</evidence>
<dbReference type="GO" id="GO:0046872">
    <property type="term" value="F:metal ion binding"/>
    <property type="evidence" value="ECO:0007669"/>
    <property type="project" value="UniProtKB-KW"/>
</dbReference>
<comment type="similarity">
    <text evidence="1 5">Belongs to the MsrB Met sulfoxide reductase family.</text>
</comment>
<name>A0A812ITV7_SYMPI</name>
<feature type="domain" description="MsrB" evidence="7">
    <location>
        <begin position="108"/>
        <end position="228"/>
    </location>
</feature>
<dbReference type="PANTHER" id="PTHR10173">
    <property type="entry name" value="METHIONINE SULFOXIDE REDUCTASE"/>
    <property type="match status" value="1"/>
</dbReference>
<sequence length="298" mass="32369">MIWQEADRQKKEEEEEQRRADEQAERRKQQEEAREAQQAAKEAKEAKEATEAKERAEAAALAAKQEKVVAEAEAPEPVDETPQPAPSAPSNPLKRLSTAQRNQHKLCKKKLKEIDGLQVCAGGGTERPFTGVHNGKIERDAEGVYRCACCGAPLFTPKEKYDSGTGWPSFDAPVADAIGYRKDILQFGSTEVHCSQCGAHLGHVFDDGPPSTGLRYCINSVCLWFDGNSSAVATDSLPYVLNSYLVLLLLMACCGSGCVISKRAAVAAQPVYEKWRQKKAASGAAVSAWPAGQTDQGF</sequence>
<dbReference type="EMBL" id="CAJNIZ010000780">
    <property type="protein sequence ID" value="CAE7174802.1"/>
    <property type="molecule type" value="Genomic_DNA"/>
</dbReference>
<evidence type="ECO:0000259" key="7">
    <source>
        <dbReference type="PROSITE" id="PS51790"/>
    </source>
</evidence>